<keyword evidence="1" id="KW-0456">Lyase</keyword>
<dbReference type="PRINTS" id="PR00111">
    <property type="entry name" value="ABHYDROLASE"/>
</dbReference>
<dbReference type="Gene3D" id="3.40.50.1820">
    <property type="entry name" value="alpha/beta hydrolase"/>
    <property type="match status" value="1"/>
</dbReference>
<evidence type="ECO:0000313" key="3">
    <source>
        <dbReference type="EMBL" id="TYP95002.1"/>
    </source>
</evidence>
<dbReference type="InterPro" id="IPR029058">
    <property type="entry name" value="AB_hydrolase_fold"/>
</dbReference>
<proteinExistence type="predicted"/>
<dbReference type="PANTHER" id="PTHR42916">
    <property type="entry name" value="2-SUCCINYL-5-ENOLPYRUVYL-6-HYDROXY-3-CYCLOHEXENE-1-CARBOXYLATE SYNTHASE"/>
    <property type="match status" value="1"/>
</dbReference>
<dbReference type="SUPFAM" id="SSF53474">
    <property type="entry name" value="alpha/beta-Hydrolases"/>
    <property type="match status" value="1"/>
</dbReference>
<accession>A0A5D3YMK5</accession>
<name>A0A5D3YMK5_9BACT</name>
<dbReference type="Pfam" id="PF00561">
    <property type="entry name" value="Abhydrolase_1"/>
    <property type="match status" value="1"/>
</dbReference>
<evidence type="ECO:0000313" key="4">
    <source>
        <dbReference type="Proteomes" id="UP000324595"/>
    </source>
</evidence>
<evidence type="ECO:0000256" key="1">
    <source>
        <dbReference type="ARBA" id="ARBA00023239"/>
    </source>
</evidence>
<dbReference type="InterPro" id="IPR000073">
    <property type="entry name" value="AB_hydrolase_1"/>
</dbReference>
<dbReference type="AlphaFoldDB" id="A0A5D3YMK5"/>
<dbReference type="EMBL" id="VNHY01000001">
    <property type="protein sequence ID" value="TYP95002.1"/>
    <property type="molecule type" value="Genomic_DNA"/>
</dbReference>
<dbReference type="PANTHER" id="PTHR42916:SF1">
    <property type="entry name" value="PROTEIN PHYLLO, CHLOROPLASTIC"/>
    <property type="match status" value="1"/>
</dbReference>
<feature type="domain" description="AB hydrolase-1" evidence="2">
    <location>
        <begin position="29"/>
        <end position="262"/>
    </location>
</feature>
<gene>
    <name evidence="3" type="ORF">LX73_0296</name>
</gene>
<organism evidence="3 4">
    <name type="scientific">Fodinibius salinus</name>
    <dbReference type="NCBI Taxonomy" id="860790"/>
    <lineage>
        <taxon>Bacteria</taxon>
        <taxon>Pseudomonadati</taxon>
        <taxon>Balneolota</taxon>
        <taxon>Balneolia</taxon>
        <taxon>Balneolales</taxon>
        <taxon>Balneolaceae</taxon>
        <taxon>Fodinibius</taxon>
    </lineage>
</organism>
<dbReference type="OrthoDB" id="9808398at2"/>
<reference evidence="3 4" key="1">
    <citation type="submission" date="2019-07" db="EMBL/GenBank/DDBJ databases">
        <title>Genomic Encyclopedia of Archaeal and Bacterial Type Strains, Phase II (KMG-II): from individual species to whole genera.</title>
        <authorList>
            <person name="Goeker M."/>
        </authorList>
    </citation>
    <scope>NUCLEOTIDE SEQUENCE [LARGE SCALE GENOMIC DNA]</scope>
    <source>
        <strain evidence="3 4">DSM 21935</strain>
    </source>
</reference>
<dbReference type="GO" id="GO:0016829">
    <property type="term" value="F:lyase activity"/>
    <property type="evidence" value="ECO:0007669"/>
    <property type="project" value="UniProtKB-KW"/>
</dbReference>
<comment type="caution">
    <text evidence="3">The sequence shown here is derived from an EMBL/GenBank/DDBJ whole genome shotgun (WGS) entry which is preliminary data.</text>
</comment>
<keyword evidence="4" id="KW-1185">Reference proteome</keyword>
<protein>
    <submittedName>
        <fullName evidence="3">2-succinyl-6-hydroxy-2, 4-cyclohexadiene-1-carboxylate synthase</fullName>
    </submittedName>
</protein>
<dbReference type="Proteomes" id="UP000324595">
    <property type="component" value="Unassembled WGS sequence"/>
</dbReference>
<sequence length="275" mass="30781">MEYPDMKSTNIAGSRYAYKVHKQNDEVPYLLMLHGFMGDHRVYDHLIEPLCTFCNPITVDLLGHGKSATPEHPKHYREEQQISDITSLISNLNYSPLWLYGYSMGGRLALKIALTHPNLFRGLILESTTCGIPDSNNRKERRAVDAERGKAIKDDFEAFLNSWKKLKLFQSPLPTNTSLIDNYQRIQSEQSPPALAASLGGFGSGAMTPVCNELNQLDLPTLLIAGSADEKYQQINMSIVDKLPDATFSSIPAGHRVHLDNPSVLIQEIEHFVTL</sequence>
<evidence type="ECO:0000259" key="2">
    <source>
        <dbReference type="Pfam" id="PF00561"/>
    </source>
</evidence>